<dbReference type="EMBL" id="CM051401">
    <property type="protein sequence ID" value="KAJ4712368.1"/>
    <property type="molecule type" value="Genomic_DNA"/>
</dbReference>
<proteinExistence type="predicted"/>
<name>A0ACC1XM34_MELAZ</name>
<accession>A0ACC1XM34</accession>
<dbReference type="Proteomes" id="UP001164539">
    <property type="component" value="Chromosome 8"/>
</dbReference>
<gene>
    <name evidence="1" type="ORF">OWV82_014621</name>
</gene>
<reference evidence="1 2" key="1">
    <citation type="journal article" date="2023" name="Science">
        <title>Complex scaffold remodeling in plant triterpene biosynthesis.</title>
        <authorList>
            <person name="De La Pena R."/>
            <person name="Hodgson H."/>
            <person name="Liu J.C."/>
            <person name="Stephenson M.J."/>
            <person name="Martin A.C."/>
            <person name="Owen C."/>
            <person name="Harkess A."/>
            <person name="Leebens-Mack J."/>
            <person name="Jimenez L.E."/>
            <person name="Osbourn A."/>
            <person name="Sattely E.S."/>
        </authorList>
    </citation>
    <scope>NUCLEOTIDE SEQUENCE [LARGE SCALE GENOMIC DNA]</scope>
    <source>
        <strain evidence="2">cv. JPN11</strain>
        <tissue evidence="1">Leaf</tissue>
    </source>
</reference>
<comment type="caution">
    <text evidence="1">The sequence shown here is derived from an EMBL/GenBank/DDBJ whole genome shotgun (WGS) entry which is preliminary data.</text>
</comment>
<protein>
    <submittedName>
        <fullName evidence="1">Cysteine-rich receptor-like protein kinase</fullName>
    </submittedName>
</protein>
<keyword evidence="2" id="KW-1185">Reference proteome</keyword>
<sequence length="647" mass="71507">MQFSIGISKYLISVTLIFLPLSMFVSSTLTSTRSKESLLRCGQRTKNSSFYPNFVQVMESLAREIKEKHYATAYITYPPPLVYGLAQCHRDLSSSDCEVCFSASRKRAHSCLPADSALIFLDGCFLRYDNYNFFNESVNSKTDAVNCTAQFLEGDESLSQQFQLKFAEVVMDLTNQAKQNGGFAIVEGKGGISTVYALAQCWKTLSKQGCNQCLDTASDALKQCKDGSEGRAMLAGCFVRYSTERFFSSDNHSKDHHGDISKITIVIIAGVSAFTAFTCVGAFIGYKRLSKMKKGRISLGDGSRISSLNFKYEMLERATDFFDNSRKLGQGGAGSVFRGTLPDGRDVAVKKLFFNTRQWVDQFFNEVNLISGIQHKNVVRLLGCSIEGPESLLVYEYVPNRSLDQILFVKNTIHILSWQQRFNIICGTAEGLAYLHGGSGTKIIHRDIKTSNILLDEKLTPKIADFGLARCIASDKSHVSTGIAGTLGYMAPEYLVRGQLTEMTDVYAFGVLVIEIASGRKNNVFSESSTSVLHTVWRHYKTNRITQSIDPGLKSRFPENEASKVLQIGLLCTQAHVALRPSMSEVVHMLNNSYCVIPSPKQPPFLNSSAIGPADNSKGSSMSSFKSFVSATQDKNHSLLLQAFKPS</sequence>
<evidence type="ECO:0000313" key="1">
    <source>
        <dbReference type="EMBL" id="KAJ4712368.1"/>
    </source>
</evidence>
<organism evidence="1 2">
    <name type="scientific">Melia azedarach</name>
    <name type="common">Chinaberry tree</name>
    <dbReference type="NCBI Taxonomy" id="155640"/>
    <lineage>
        <taxon>Eukaryota</taxon>
        <taxon>Viridiplantae</taxon>
        <taxon>Streptophyta</taxon>
        <taxon>Embryophyta</taxon>
        <taxon>Tracheophyta</taxon>
        <taxon>Spermatophyta</taxon>
        <taxon>Magnoliopsida</taxon>
        <taxon>eudicotyledons</taxon>
        <taxon>Gunneridae</taxon>
        <taxon>Pentapetalae</taxon>
        <taxon>rosids</taxon>
        <taxon>malvids</taxon>
        <taxon>Sapindales</taxon>
        <taxon>Meliaceae</taxon>
        <taxon>Melia</taxon>
    </lineage>
</organism>
<evidence type="ECO:0000313" key="2">
    <source>
        <dbReference type="Proteomes" id="UP001164539"/>
    </source>
</evidence>